<reference evidence="1 2" key="1">
    <citation type="journal article" date="2019" name="Genome Biol. Evol.">
        <title>Insights into the evolution of the New World diploid cottons (Gossypium, subgenus Houzingenia) based on genome sequencing.</title>
        <authorList>
            <person name="Grover C.E."/>
            <person name="Arick M.A. 2nd"/>
            <person name="Thrash A."/>
            <person name="Conover J.L."/>
            <person name="Sanders W.S."/>
            <person name="Peterson D.G."/>
            <person name="Frelichowski J.E."/>
            <person name="Scheffler J.A."/>
            <person name="Scheffler B.E."/>
            <person name="Wendel J.F."/>
        </authorList>
    </citation>
    <scope>NUCLEOTIDE SEQUENCE [LARGE SCALE GENOMIC DNA]</scope>
    <source>
        <strain evidence="1">8</strain>
        <tissue evidence="1">Leaf</tissue>
    </source>
</reference>
<evidence type="ECO:0000313" key="1">
    <source>
        <dbReference type="EMBL" id="MBA0580808.1"/>
    </source>
</evidence>
<accession>A0A7J8NV65</accession>
<dbReference type="AlphaFoldDB" id="A0A7J8NV65"/>
<proteinExistence type="predicted"/>
<protein>
    <submittedName>
        <fullName evidence="1">Uncharacterized protein</fullName>
    </submittedName>
</protein>
<name>A0A7J8NV65_GOSRA</name>
<evidence type="ECO:0000313" key="2">
    <source>
        <dbReference type="Proteomes" id="UP000593578"/>
    </source>
</evidence>
<feature type="non-terminal residue" evidence="1">
    <location>
        <position position="33"/>
    </location>
</feature>
<dbReference type="EMBL" id="JABEZZ010000002">
    <property type="protein sequence ID" value="MBA0580808.1"/>
    <property type="molecule type" value="Genomic_DNA"/>
</dbReference>
<gene>
    <name evidence="1" type="ORF">Gorai_023009</name>
</gene>
<comment type="caution">
    <text evidence="1">The sequence shown here is derived from an EMBL/GenBank/DDBJ whole genome shotgun (WGS) entry which is preliminary data.</text>
</comment>
<organism evidence="1 2">
    <name type="scientific">Gossypium raimondii</name>
    <name type="common">Peruvian cotton</name>
    <name type="synonym">Gossypium klotzschianum subsp. raimondii</name>
    <dbReference type="NCBI Taxonomy" id="29730"/>
    <lineage>
        <taxon>Eukaryota</taxon>
        <taxon>Viridiplantae</taxon>
        <taxon>Streptophyta</taxon>
        <taxon>Embryophyta</taxon>
        <taxon>Tracheophyta</taxon>
        <taxon>Spermatophyta</taxon>
        <taxon>Magnoliopsida</taxon>
        <taxon>eudicotyledons</taxon>
        <taxon>Gunneridae</taxon>
        <taxon>Pentapetalae</taxon>
        <taxon>rosids</taxon>
        <taxon>malvids</taxon>
        <taxon>Malvales</taxon>
        <taxon>Malvaceae</taxon>
        <taxon>Malvoideae</taxon>
        <taxon>Gossypium</taxon>
    </lineage>
</organism>
<dbReference type="Proteomes" id="UP000593578">
    <property type="component" value="Unassembled WGS sequence"/>
</dbReference>
<sequence length="33" mass="3668">MIAIGQSVYGPWMQAFDRKCRSAKPATENLIGK</sequence>